<feature type="compositionally biased region" description="Basic and acidic residues" evidence="5">
    <location>
        <begin position="185"/>
        <end position="197"/>
    </location>
</feature>
<gene>
    <name evidence="7" type="ORF">RDWZM_001670</name>
</gene>
<dbReference type="AlphaFoldDB" id="A0A9Q0MC05"/>
<dbReference type="OMA" id="CHAKEWM"/>
<dbReference type="InterPro" id="IPR029058">
    <property type="entry name" value="AB_hydrolase_fold"/>
</dbReference>
<accession>A0A9Q0MC05</accession>
<evidence type="ECO:0000256" key="2">
    <source>
        <dbReference type="ARBA" id="ARBA00022801"/>
    </source>
</evidence>
<evidence type="ECO:0000256" key="3">
    <source>
        <dbReference type="ARBA" id="ARBA00022963"/>
    </source>
</evidence>
<name>A0A9Q0MC05_BLOTA</name>
<keyword evidence="2" id="KW-0378">Hydrolase</keyword>
<dbReference type="GO" id="GO:0003847">
    <property type="term" value="F:1-alkyl-2-acetylglycerophosphocholine esterase activity"/>
    <property type="evidence" value="ECO:0007669"/>
    <property type="project" value="UniProtKB-EC"/>
</dbReference>
<evidence type="ECO:0000256" key="6">
    <source>
        <dbReference type="SAM" id="Phobius"/>
    </source>
</evidence>
<dbReference type="PANTHER" id="PTHR10272:SF0">
    <property type="entry name" value="PLATELET-ACTIVATING FACTOR ACETYLHYDROLASE"/>
    <property type="match status" value="1"/>
</dbReference>
<evidence type="ECO:0000256" key="5">
    <source>
        <dbReference type="SAM" id="MobiDB-lite"/>
    </source>
</evidence>
<feature type="transmembrane region" description="Helical" evidence="6">
    <location>
        <begin position="453"/>
        <end position="474"/>
    </location>
</feature>
<protein>
    <recommendedName>
        <fullName evidence="1">1-alkyl-2-acetylglycerophosphocholine esterase</fullName>
        <ecNumber evidence="1">3.1.1.47</ecNumber>
    </recommendedName>
</protein>
<keyword evidence="4" id="KW-0443">Lipid metabolism</keyword>
<dbReference type="GO" id="GO:0016042">
    <property type="term" value="P:lipid catabolic process"/>
    <property type="evidence" value="ECO:0007669"/>
    <property type="project" value="UniProtKB-KW"/>
</dbReference>
<evidence type="ECO:0000313" key="8">
    <source>
        <dbReference type="Proteomes" id="UP001142055"/>
    </source>
</evidence>
<reference evidence="7" key="1">
    <citation type="submission" date="2022-12" db="EMBL/GenBank/DDBJ databases">
        <title>Genome assemblies of Blomia tropicalis.</title>
        <authorList>
            <person name="Cui Y."/>
        </authorList>
    </citation>
    <scope>NUCLEOTIDE SEQUENCE</scope>
    <source>
        <tissue evidence="7">Adult mites</tissue>
    </source>
</reference>
<dbReference type="SUPFAM" id="SSF53474">
    <property type="entry name" value="alpha/beta-Hydrolases"/>
    <property type="match status" value="1"/>
</dbReference>
<proteinExistence type="predicted"/>
<comment type="caution">
    <text evidence="7">The sequence shown here is derived from an EMBL/GenBank/DDBJ whole genome shotgun (WGS) entry which is preliminary data.</text>
</comment>
<dbReference type="Proteomes" id="UP001142055">
    <property type="component" value="Chromosome 1"/>
</dbReference>
<organism evidence="7 8">
    <name type="scientific">Blomia tropicalis</name>
    <name type="common">Mite</name>
    <dbReference type="NCBI Taxonomy" id="40697"/>
    <lineage>
        <taxon>Eukaryota</taxon>
        <taxon>Metazoa</taxon>
        <taxon>Ecdysozoa</taxon>
        <taxon>Arthropoda</taxon>
        <taxon>Chelicerata</taxon>
        <taxon>Arachnida</taxon>
        <taxon>Acari</taxon>
        <taxon>Acariformes</taxon>
        <taxon>Sarcoptiformes</taxon>
        <taxon>Astigmata</taxon>
        <taxon>Glycyphagoidea</taxon>
        <taxon>Echimyopodidae</taxon>
        <taxon>Blomia</taxon>
    </lineage>
</organism>
<dbReference type="PANTHER" id="PTHR10272">
    <property type="entry name" value="PLATELET-ACTIVATING FACTOR ACETYLHYDROLASE"/>
    <property type="match status" value="1"/>
</dbReference>
<sequence>MSKTKVMSRLRDAKLLKTNNRWHIALPTGPFRKIGCRDLMVGYSRKGGVLVRLYYPAKEDGKVNNPMLWANWLPHEYYKQGYLDVAGLRSPLLRNLLERINSKKAVFIPAIRDAKLAAVQRKLPVVVFSHGLGACRTTYSSICCELASHGFVVAAVEHRDNSACLSFYARRARYDFRESNPNFFHDDVDGSQAKDKANSTSGEGEDQVDADDEVDFGDEIDDPNYVPPKALSPITSMAHLEMAWVRHRYVPLSNCTPQCYKFRNRQIHHRVRECTRALDLLEALNAGYELENLLDPAFNKSEFENQLDFDRAVIMGHSMGGATALMTAAAELRFKVAVALDAWAFPIKDEPLDLIPQPVLMLNTETMVKNEANRRKLSEIMNGDHEPDHRQSYTINGSTHFQQCDIPFTMGWLALFLTGNSIGRTGVTSFTVHDLCTAMSLEFIYKHMSTCHYIISLFFLLIILFSGLDSNPILSEYIESKRKRFRVDYK</sequence>
<dbReference type="Pfam" id="PF03403">
    <property type="entry name" value="PAF-AH_p_II"/>
    <property type="match status" value="2"/>
</dbReference>
<keyword evidence="3" id="KW-0442">Lipid degradation</keyword>
<dbReference type="EC" id="3.1.1.47" evidence="1"/>
<evidence type="ECO:0000256" key="1">
    <source>
        <dbReference type="ARBA" id="ARBA00013201"/>
    </source>
</evidence>
<evidence type="ECO:0000256" key="4">
    <source>
        <dbReference type="ARBA" id="ARBA00023098"/>
    </source>
</evidence>
<feature type="region of interest" description="Disordered" evidence="5">
    <location>
        <begin position="185"/>
        <end position="210"/>
    </location>
</feature>
<dbReference type="EMBL" id="JAPWDV010000001">
    <property type="protein sequence ID" value="KAJ6223125.1"/>
    <property type="molecule type" value="Genomic_DNA"/>
</dbReference>
<keyword evidence="6" id="KW-0472">Membrane</keyword>
<evidence type="ECO:0000313" key="7">
    <source>
        <dbReference type="EMBL" id="KAJ6223125.1"/>
    </source>
</evidence>
<keyword evidence="8" id="KW-1185">Reference proteome</keyword>
<keyword evidence="6" id="KW-1133">Transmembrane helix</keyword>
<keyword evidence="6" id="KW-0812">Transmembrane</keyword>
<dbReference type="Gene3D" id="3.40.50.1820">
    <property type="entry name" value="alpha/beta hydrolase"/>
    <property type="match status" value="1"/>
</dbReference>